<protein>
    <submittedName>
        <fullName evidence="2">Glycosyl transferase group 1</fullName>
    </submittedName>
</protein>
<organism evidence="2 3">
    <name type="scientific">Chthoniobacter flavus Ellin428</name>
    <dbReference type="NCBI Taxonomy" id="497964"/>
    <lineage>
        <taxon>Bacteria</taxon>
        <taxon>Pseudomonadati</taxon>
        <taxon>Verrucomicrobiota</taxon>
        <taxon>Spartobacteria</taxon>
        <taxon>Chthoniobacterales</taxon>
        <taxon>Chthoniobacteraceae</taxon>
        <taxon>Chthoniobacter</taxon>
    </lineage>
</organism>
<keyword evidence="3" id="KW-1185">Reference proteome</keyword>
<name>B4CTT3_9BACT</name>
<proteinExistence type="predicted"/>
<dbReference type="InParanoid" id="B4CTT3"/>
<evidence type="ECO:0000313" key="3">
    <source>
        <dbReference type="Proteomes" id="UP000005824"/>
    </source>
</evidence>
<comment type="caution">
    <text evidence="2">The sequence shown here is derived from an EMBL/GenBank/DDBJ whole genome shotgun (WGS) entry which is preliminary data.</text>
</comment>
<dbReference type="Proteomes" id="UP000005824">
    <property type="component" value="Unassembled WGS sequence"/>
</dbReference>
<feature type="domain" description="Glycosyl transferase family 1" evidence="1">
    <location>
        <begin position="245"/>
        <end position="411"/>
    </location>
</feature>
<dbReference type="EMBL" id="ABVL01000001">
    <property type="protein sequence ID" value="EDY21971.1"/>
    <property type="molecule type" value="Genomic_DNA"/>
</dbReference>
<reference evidence="2 3" key="1">
    <citation type="journal article" date="2011" name="J. Bacteriol.">
        <title>Genome sequence of Chthoniobacter flavus Ellin428, an aerobic heterotrophic soil bacterium.</title>
        <authorList>
            <person name="Kant R."/>
            <person name="van Passel M.W."/>
            <person name="Palva A."/>
            <person name="Lucas S."/>
            <person name="Lapidus A."/>
            <person name="Glavina Del Rio T."/>
            <person name="Dalin E."/>
            <person name="Tice H."/>
            <person name="Bruce D."/>
            <person name="Goodwin L."/>
            <person name="Pitluck S."/>
            <person name="Larimer F.W."/>
            <person name="Land M.L."/>
            <person name="Hauser L."/>
            <person name="Sangwan P."/>
            <person name="de Vos W.M."/>
            <person name="Janssen P.H."/>
            <person name="Smidt H."/>
        </authorList>
    </citation>
    <scope>NUCLEOTIDE SEQUENCE [LARGE SCALE GENOMIC DNA]</scope>
    <source>
        <strain evidence="2 3">Ellin428</strain>
    </source>
</reference>
<accession>B4CTT3</accession>
<dbReference type="STRING" id="497964.CfE428DRAFT_0096"/>
<dbReference type="InterPro" id="IPR001296">
    <property type="entry name" value="Glyco_trans_1"/>
</dbReference>
<keyword evidence="2" id="KW-0808">Transferase</keyword>
<dbReference type="AlphaFoldDB" id="B4CTT3"/>
<evidence type="ECO:0000259" key="1">
    <source>
        <dbReference type="Pfam" id="PF00534"/>
    </source>
</evidence>
<dbReference type="RefSeq" id="WP_006977423.1">
    <property type="nucleotide sequence ID" value="NZ_ABVL01000001.1"/>
</dbReference>
<dbReference type="Gene3D" id="3.40.50.2000">
    <property type="entry name" value="Glycogen Phosphorylase B"/>
    <property type="match status" value="2"/>
</dbReference>
<gene>
    <name evidence="2" type="ORF">CfE428DRAFT_0096</name>
</gene>
<dbReference type="Pfam" id="PF00534">
    <property type="entry name" value="Glycos_transf_1"/>
    <property type="match status" value="1"/>
</dbReference>
<evidence type="ECO:0000313" key="2">
    <source>
        <dbReference type="EMBL" id="EDY21971.1"/>
    </source>
</evidence>
<dbReference type="GO" id="GO:0016757">
    <property type="term" value="F:glycosyltransferase activity"/>
    <property type="evidence" value="ECO:0007669"/>
    <property type="project" value="InterPro"/>
</dbReference>
<dbReference type="eggNOG" id="COG0438">
    <property type="taxonomic scope" value="Bacteria"/>
</dbReference>
<sequence>MSDDNRAGFDFNGIPATVNEDTIDIADHASRQPAPGMNSYRRVLLVEPIYHVHSVGYYQAALDSTGFEDAEFTVVTSVVSDQEAQRLEAFAQSQPRLHLRLLAKHEPISRRVQCSRQYWRVMKQIEEILERESFDFLVYIMVDHTLPIFALPFAKRWFPHHFAMGIRGLAFRHHGLRHTAATPRGKRLEILDRWILGRALCSGVFRRLSFLDREAARRARALEKTPVSGEGVDAVDFPHRDPAEARVALGLSPEDFVFLIFGSLDHRKGVIETMETLRSVVCQDDRVVVLIGGRVAPGLRPHLEETLRTCNFRVVMHDRFISDGDMPNYFAAADCVLCGYKDFAGSSGVLLRSASFGNLGVVSPNGVMEDAVREFGFGEVIDVRDRAGFAASIRRLMHLSPEERAKMSAGAIAYARTHDFRLYMGQFLTPEEAAALKAKA</sequence>
<dbReference type="SUPFAM" id="SSF53756">
    <property type="entry name" value="UDP-Glycosyltransferase/glycogen phosphorylase"/>
    <property type="match status" value="1"/>
</dbReference>